<accession>A0ACD3AZX2</accession>
<evidence type="ECO:0000313" key="2">
    <source>
        <dbReference type="Proteomes" id="UP000308600"/>
    </source>
</evidence>
<feature type="non-terminal residue" evidence="1">
    <location>
        <position position="94"/>
    </location>
</feature>
<dbReference type="Proteomes" id="UP000308600">
    <property type="component" value="Unassembled WGS sequence"/>
</dbReference>
<keyword evidence="2" id="KW-1185">Reference proteome</keyword>
<evidence type="ECO:0000313" key="1">
    <source>
        <dbReference type="EMBL" id="TFK71323.1"/>
    </source>
</evidence>
<dbReference type="EMBL" id="ML208299">
    <property type="protein sequence ID" value="TFK71323.1"/>
    <property type="molecule type" value="Genomic_DNA"/>
</dbReference>
<name>A0ACD3AZX2_9AGAR</name>
<protein>
    <submittedName>
        <fullName evidence="1">Uncharacterized protein</fullName>
    </submittedName>
</protein>
<sequence>GHGKNRVDPKPDEEPLAIALVRVRVVGCKDLRSDDSNGLSDPFVVASILNNGSYTTPVKKNTLNPVFPAKESTFDLPLYESVIGKMVVWLELVV</sequence>
<reference evidence="1 2" key="1">
    <citation type="journal article" date="2019" name="Nat. Ecol. Evol.">
        <title>Megaphylogeny resolves global patterns of mushroom evolution.</title>
        <authorList>
            <person name="Varga T."/>
            <person name="Krizsan K."/>
            <person name="Foldi C."/>
            <person name="Dima B."/>
            <person name="Sanchez-Garcia M."/>
            <person name="Sanchez-Ramirez S."/>
            <person name="Szollosi G.J."/>
            <person name="Szarkandi J.G."/>
            <person name="Papp V."/>
            <person name="Albert L."/>
            <person name="Andreopoulos W."/>
            <person name="Angelini C."/>
            <person name="Antonin V."/>
            <person name="Barry K.W."/>
            <person name="Bougher N.L."/>
            <person name="Buchanan P."/>
            <person name="Buyck B."/>
            <person name="Bense V."/>
            <person name="Catcheside P."/>
            <person name="Chovatia M."/>
            <person name="Cooper J."/>
            <person name="Damon W."/>
            <person name="Desjardin D."/>
            <person name="Finy P."/>
            <person name="Geml J."/>
            <person name="Haridas S."/>
            <person name="Hughes K."/>
            <person name="Justo A."/>
            <person name="Karasinski D."/>
            <person name="Kautmanova I."/>
            <person name="Kiss B."/>
            <person name="Kocsube S."/>
            <person name="Kotiranta H."/>
            <person name="LaButti K.M."/>
            <person name="Lechner B.E."/>
            <person name="Liimatainen K."/>
            <person name="Lipzen A."/>
            <person name="Lukacs Z."/>
            <person name="Mihaltcheva S."/>
            <person name="Morgado L.N."/>
            <person name="Niskanen T."/>
            <person name="Noordeloos M.E."/>
            <person name="Ohm R.A."/>
            <person name="Ortiz-Santana B."/>
            <person name="Ovrebo C."/>
            <person name="Racz N."/>
            <person name="Riley R."/>
            <person name="Savchenko A."/>
            <person name="Shiryaev A."/>
            <person name="Soop K."/>
            <person name="Spirin V."/>
            <person name="Szebenyi C."/>
            <person name="Tomsovsky M."/>
            <person name="Tulloss R.E."/>
            <person name="Uehling J."/>
            <person name="Grigoriev I.V."/>
            <person name="Vagvolgyi C."/>
            <person name="Papp T."/>
            <person name="Martin F.M."/>
            <person name="Miettinen O."/>
            <person name="Hibbett D.S."/>
            <person name="Nagy L.G."/>
        </authorList>
    </citation>
    <scope>NUCLEOTIDE SEQUENCE [LARGE SCALE GENOMIC DNA]</scope>
    <source>
        <strain evidence="1 2">NL-1719</strain>
    </source>
</reference>
<proteinExistence type="predicted"/>
<organism evidence="1 2">
    <name type="scientific">Pluteus cervinus</name>
    <dbReference type="NCBI Taxonomy" id="181527"/>
    <lineage>
        <taxon>Eukaryota</taxon>
        <taxon>Fungi</taxon>
        <taxon>Dikarya</taxon>
        <taxon>Basidiomycota</taxon>
        <taxon>Agaricomycotina</taxon>
        <taxon>Agaricomycetes</taxon>
        <taxon>Agaricomycetidae</taxon>
        <taxon>Agaricales</taxon>
        <taxon>Pluteineae</taxon>
        <taxon>Pluteaceae</taxon>
        <taxon>Pluteus</taxon>
    </lineage>
</organism>
<feature type="non-terminal residue" evidence="1">
    <location>
        <position position="1"/>
    </location>
</feature>
<gene>
    <name evidence="1" type="ORF">BDN72DRAFT_728625</name>
</gene>